<evidence type="ECO:0000313" key="1">
    <source>
        <dbReference type="EMBL" id="EQD35347.1"/>
    </source>
</evidence>
<reference evidence="1" key="2">
    <citation type="journal article" date="2014" name="ISME J.">
        <title>Microbial stratification in low pH oxic and suboxic macroscopic growths along an acid mine drainage.</title>
        <authorList>
            <person name="Mendez-Garcia C."/>
            <person name="Mesa V."/>
            <person name="Sprenger R.R."/>
            <person name="Richter M."/>
            <person name="Diez M.S."/>
            <person name="Solano J."/>
            <person name="Bargiela R."/>
            <person name="Golyshina O.V."/>
            <person name="Manteca A."/>
            <person name="Ramos J.L."/>
            <person name="Gallego J.R."/>
            <person name="Llorente I."/>
            <person name="Martins Dos Santos V.A."/>
            <person name="Jensen O.N."/>
            <person name="Pelaez A.I."/>
            <person name="Sanchez J."/>
            <person name="Ferrer M."/>
        </authorList>
    </citation>
    <scope>NUCLEOTIDE SEQUENCE</scope>
</reference>
<protein>
    <submittedName>
        <fullName evidence="1">Acylaminoacyl-peptidase</fullName>
    </submittedName>
</protein>
<dbReference type="EMBL" id="AUZZ01008961">
    <property type="protein sequence ID" value="EQD35347.1"/>
    <property type="molecule type" value="Genomic_DNA"/>
</dbReference>
<comment type="caution">
    <text evidence="1">The sequence shown here is derived from an EMBL/GenBank/DDBJ whole genome shotgun (WGS) entry which is preliminary data.</text>
</comment>
<proteinExistence type="predicted"/>
<name>T0YTY8_9ZZZZ</name>
<gene>
    <name evidence="1" type="ORF">B2A_12424</name>
</gene>
<feature type="non-terminal residue" evidence="1">
    <location>
        <position position="156"/>
    </location>
</feature>
<reference evidence="1" key="1">
    <citation type="submission" date="2013-08" db="EMBL/GenBank/DDBJ databases">
        <authorList>
            <person name="Mendez C."/>
            <person name="Richter M."/>
            <person name="Ferrer M."/>
            <person name="Sanchez J."/>
        </authorList>
    </citation>
    <scope>NUCLEOTIDE SEQUENCE</scope>
</reference>
<organism evidence="1">
    <name type="scientific">mine drainage metagenome</name>
    <dbReference type="NCBI Taxonomy" id="410659"/>
    <lineage>
        <taxon>unclassified sequences</taxon>
        <taxon>metagenomes</taxon>
        <taxon>ecological metagenomes</taxon>
    </lineage>
</organism>
<sequence length="156" mass="17953">MKAEEAYSIRLASEVSVENGLAYYTVTWIEGNEYRSSIFRFDGKKEERVTFGGHEKKPKVINGSLYFISYTKEEETLYVIEGMSEPRKLYSNKSIGKFILAGDRLLAIVQDKGDKEAPFIASKLKYRFDSQGFLRTRKRLAEISPKIRDLVQGDFD</sequence>
<accession>T0YTY8</accession>
<dbReference type="AlphaFoldDB" id="T0YTY8"/>